<feature type="active site" evidence="13">
    <location>
        <position position="7"/>
    </location>
</feature>
<evidence type="ECO:0000256" key="2">
    <source>
        <dbReference type="ARBA" id="ARBA00022490"/>
    </source>
</evidence>
<feature type="active site" evidence="13">
    <location>
        <position position="68"/>
    </location>
</feature>
<dbReference type="CDD" id="cd16962">
    <property type="entry name" value="RuvC"/>
    <property type="match status" value="1"/>
</dbReference>
<dbReference type="Proteomes" id="UP000292027">
    <property type="component" value="Unassembled WGS sequence"/>
</dbReference>
<comment type="similarity">
    <text evidence="1 13">Belongs to the RuvC family.</text>
</comment>
<keyword evidence="11 13" id="KW-0234">DNA repair</keyword>
<dbReference type="GO" id="GO:0006310">
    <property type="term" value="P:DNA recombination"/>
    <property type="evidence" value="ECO:0007669"/>
    <property type="project" value="UniProtKB-UniRule"/>
</dbReference>
<comment type="subunit">
    <text evidence="13">Homodimer which binds Holliday junction (HJ) DNA. The HJ becomes 2-fold symmetrical on binding to RuvC with unstacked arms; it has a different conformation from HJ DNA in complex with RuvA. In the full resolvosome a probable DNA-RuvA(4)-RuvB(12)-RuvC(2) complex forms which resolves the HJ.</text>
</comment>
<sequence>MRVLGVDPGLTRCGLGVVEGTPGKPPALVAVGVIRTPADLDVSKRLVQIEAELDEWIAKYQPDAVAVERVFAQHNVRTVMGTAQASGVAMVVAARRGLPVALHTPSEVKAAVTGSGRADKEQVTTMVTRILKLSERPTPADAADALALAICQVWRGGVASKLQEAASSRSNLEALAQAQSRLQMARLRAAVAAQQGKR</sequence>
<feature type="binding site" evidence="13">
    <location>
        <position position="7"/>
    </location>
    <ligand>
        <name>Mg(2+)</name>
        <dbReference type="ChEBI" id="CHEBI:18420"/>
        <label>1</label>
    </ligand>
</feature>
<evidence type="ECO:0000256" key="9">
    <source>
        <dbReference type="ARBA" id="ARBA00023125"/>
    </source>
</evidence>
<dbReference type="EC" id="3.1.21.10" evidence="13 14"/>
<dbReference type="GO" id="GO:0005737">
    <property type="term" value="C:cytoplasm"/>
    <property type="evidence" value="ECO:0007669"/>
    <property type="project" value="UniProtKB-SubCell"/>
</dbReference>
<comment type="subcellular location">
    <subcellularLocation>
        <location evidence="13">Cytoplasm</location>
    </subcellularLocation>
</comment>
<evidence type="ECO:0000256" key="8">
    <source>
        <dbReference type="ARBA" id="ARBA00022842"/>
    </source>
</evidence>
<evidence type="ECO:0000256" key="4">
    <source>
        <dbReference type="ARBA" id="ARBA00022723"/>
    </source>
</evidence>
<dbReference type="InterPro" id="IPR036397">
    <property type="entry name" value="RNaseH_sf"/>
</dbReference>
<dbReference type="GO" id="GO:0006281">
    <property type="term" value="P:DNA repair"/>
    <property type="evidence" value="ECO:0007669"/>
    <property type="project" value="UniProtKB-UniRule"/>
</dbReference>
<accession>A0A4Q7VY94</accession>
<keyword evidence="5 13" id="KW-0255">Endonuclease</keyword>
<evidence type="ECO:0000256" key="1">
    <source>
        <dbReference type="ARBA" id="ARBA00009518"/>
    </source>
</evidence>
<keyword evidence="6 13" id="KW-0227">DNA damage</keyword>
<keyword evidence="7 13" id="KW-0378">Hydrolase</keyword>
<dbReference type="NCBIfam" id="NF000711">
    <property type="entry name" value="PRK00039.2-1"/>
    <property type="match status" value="1"/>
</dbReference>
<dbReference type="GO" id="GO:0003677">
    <property type="term" value="F:DNA binding"/>
    <property type="evidence" value="ECO:0007669"/>
    <property type="project" value="UniProtKB-KW"/>
</dbReference>
<evidence type="ECO:0000256" key="10">
    <source>
        <dbReference type="ARBA" id="ARBA00023172"/>
    </source>
</evidence>
<keyword evidence="8 13" id="KW-0460">Magnesium</keyword>
<proteinExistence type="inferred from homology"/>
<dbReference type="GO" id="GO:0008821">
    <property type="term" value="F:crossover junction DNA endonuclease activity"/>
    <property type="evidence" value="ECO:0007669"/>
    <property type="project" value="UniProtKB-UniRule"/>
</dbReference>
<dbReference type="Pfam" id="PF02075">
    <property type="entry name" value="RuvC"/>
    <property type="match status" value="1"/>
</dbReference>
<evidence type="ECO:0000313" key="15">
    <source>
        <dbReference type="EMBL" id="RZU01732.1"/>
    </source>
</evidence>
<dbReference type="GO" id="GO:0048476">
    <property type="term" value="C:Holliday junction resolvase complex"/>
    <property type="evidence" value="ECO:0007669"/>
    <property type="project" value="UniProtKB-UniRule"/>
</dbReference>
<dbReference type="GO" id="GO:0000287">
    <property type="term" value="F:magnesium ion binding"/>
    <property type="evidence" value="ECO:0007669"/>
    <property type="project" value="UniProtKB-UniRule"/>
</dbReference>
<keyword evidence="10 13" id="KW-0233">DNA recombination</keyword>
<keyword evidence="2 13" id="KW-0963">Cytoplasm</keyword>
<evidence type="ECO:0000256" key="7">
    <source>
        <dbReference type="ARBA" id="ARBA00022801"/>
    </source>
</evidence>
<protein>
    <recommendedName>
        <fullName evidence="13 14">Crossover junction endodeoxyribonuclease RuvC</fullName>
        <ecNumber evidence="13 14">3.1.21.10</ecNumber>
    </recommendedName>
    <alternativeName>
        <fullName evidence="13">Holliday junction nuclease RuvC</fullName>
    </alternativeName>
    <alternativeName>
        <fullName evidence="13">Holliday junction resolvase RuvC</fullName>
    </alternativeName>
</protein>
<evidence type="ECO:0000256" key="12">
    <source>
        <dbReference type="ARBA" id="ARBA00029354"/>
    </source>
</evidence>
<feature type="binding site" evidence="13">
    <location>
        <position position="68"/>
    </location>
    <ligand>
        <name>Mg(2+)</name>
        <dbReference type="ChEBI" id="CHEBI:18420"/>
        <label>2</label>
    </ligand>
</feature>
<dbReference type="PRINTS" id="PR00696">
    <property type="entry name" value="RSOLVASERUVC"/>
</dbReference>
<dbReference type="RefSeq" id="WP_130449734.1">
    <property type="nucleotide sequence ID" value="NZ_SHKR01000018.1"/>
</dbReference>
<dbReference type="OrthoDB" id="9805499at2"/>
<evidence type="ECO:0000256" key="14">
    <source>
        <dbReference type="NCBIfam" id="TIGR00228"/>
    </source>
</evidence>
<organism evidence="15 16">
    <name type="scientific">Kribbella rubisoli</name>
    <dbReference type="NCBI Taxonomy" id="3075929"/>
    <lineage>
        <taxon>Bacteria</taxon>
        <taxon>Bacillati</taxon>
        <taxon>Actinomycetota</taxon>
        <taxon>Actinomycetes</taxon>
        <taxon>Propionibacteriales</taxon>
        <taxon>Kribbellaceae</taxon>
        <taxon>Kribbella</taxon>
    </lineage>
</organism>
<keyword evidence="3 13" id="KW-0540">Nuclease</keyword>
<dbReference type="AlphaFoldDB" id="A0A4Q7VY94"/>
<dbReference type="PANTHER" id="PTHR30194:SF3">
    <property type="entry name" value="CROSSOVER JUNCTION ENDODEOXYRIBONUCLEASE RUVC"/>
    <property type="match status" value="1"/>
</dbReference>
<evidence type="ECO:0000256" key="13">
    <source>
        <dbReference type="HAMAP-Rule" id="MF_00034"/>
    </source>
</evidence>
<evidence type="ECO:0000256" key="6">
    <source>
        <dbReference type="ARBA" id="ARBA00022763"/>
    </source>
</evidence>
<dbReference type="InterPro" id="IPR012337">
    <property type="entry name" value="RNaseH-like_sf"/>
</dbReference>
<comment type="caution">
    <text evidence="15">The sequence shown here is derived from an EMBL/GenBank/DDBJ whole genome shotgun (WGS) entry which is preliminary data.</text>
</comment>
<name>A0A4Q7VY94_9ACTN</name>
<dbReference type="SUPFAM" id="SSF53098">
    <property type="entry name" value="Ribonuclease H-like"/>
    <property type="match status" value="1"/>
</dbReference>
<keyword evidence="4 13" id="KW-0479">Metal-binding</keyword>
<dbReference type="FunFam" id="3.30.420.10:FF:000002">
    <property type="entry name" value="Crossover junction endodeoxyribonuclease RuvC"/>
    <property type="match status" value="1"/>
</dbReference>
<comment type="catalytic activity">
    <reaction evidence="12 13">
        <text>Endonucleolytic cleavage at a junction such as a reciprocal single-stranded crossover between two homologous DNA duplexes (Holliday junction).</text>
        <dbReference type="EC" id="3.1.21.10"/>
    </reaction>
</comment>
<reference evidence="15 16" key="1">
    <citation type="journal article" date="2015" name="Stand. Genomic Sci.">
        <title>Genomic Encyclopedia of Bacterial and Archaeal Type Strains, Phase III: the genomes of soil and plant-associated and newly described type strains.</title>
        <authorList>
            <person name="Whitman W.B."/>
            <person name="Woyke T."/>
            <person name="Klenk H.P."/>
            <person name="Zhou Y."/>
            <person name="Lilburn T.G."/>
            <person name="Beck B.J."/>
            <person name="De Vos P."/>
            <person name="Vandamme P."/>
            <person name="Eisen J.A."/>
            <person name="Garrity G."/>
            <person name="Hugenholtz P."/>
            <person name="Kyrpides N.C."/>
        </authorList>
    </citation>
    <scope>NUCLEOTIDE SEQUENCE [LARGE SCALE GENOMIC DNA]</scope>
    <source>
        <strain evidence="15 16">VKM Ac-2540</strain>
    </source>
</reference>
<comment type="cofactor">
    <cofactor evidence="13">
        <name>Mg(2+)</name>
        <dbReference type="ChEBI" id="CHEBI:18420"/>
    </cofactor>
    <text evidence="13">Binds 2 Mg(2+) ion per subunit.</text>
</comment>
<evidence type="ECO:0000256" key="5">
    <source>
        <dbReference type="ARBA" id="ARBA00022759"/>
    </source>
</evidence>
<dbReference type="NCBIfam" id="TIGR00228">
    <property type="entry name" value="ruvC"/>
    <property type="match status" value="1"/>
</dbReference>
<dbReference type="InterPro" id="IPR002176">
    <property type="entry name" value="X-over_junc_endoDNase_RuvC"/>
</dbReference>
<evidence type="ECO:0000256" key="11">
    <source>
        <dbReference type="ARBA" id="ARBA00023204"/>
    </source>
</evidence>
<feature type="active site" evidence="13">
    <location>
        <position position="141"/>
    </location>
</feature>
<feature type="binding site" evidence="13">
    <location>
        <position position="141"/>
    </location>
    <ligand>
        <name>Mg(2+)</name>
        <dbReference type="ChEBI" id="CHEBI:18420"/>
        <label>1</label>
    </ligand>
</feature>
<dbReference type="PANTHER" id="PTHR30194">
    <property type="entry name" value="CROSSOVER JUNCTION ENDODEOXYRIBONUCLEASE RUVC"/>
    <property type="match status" value="1"/>
</dbReference>
<evidence type="ECO:0000256" key="3">
    <source>
        <dbReference type="ARBA" id="ARBA00022722"/>
    </source>
</evidence>
<dbReference type="EMBL" id="SHKR01000018">
    <property type="protein sequence ID" value="RZU01732.1"/>
    <property type="molecule type" value="Genomic_DNA"/>
</dbReference>
<dbReference type="HAMAP" id="MF_00034">
    <property type="entry name" value="RuvC"/>
    <property type="match status" value="1"/>
</dbReference>
<keyword evidence="16" id="KW-1185">Reference proteome</keyword>
<comment type="function">
    <text evidence="13">The RuvA-RuvB-RuvC complex processes Holliday junction (HJ) DNA during genetic recombination and DNA repair. Endonuclease that resolves HJ intermediates. Cleaves cruciform DNA by making single-stranded nicks across the HJ at symmetrical positions within the homologous arms, yielding a 5'-phosphate and a 3'-hydroxyl group; requires a central core of homology in the junction. The consensus cleavage sequence is 5'-(A/T)TT(C/G)-3'. Cleavage occurs on the 3'-side of the TT dinucleotide at the point of strand exchange. HJ branch migration catalyzed by RuvA-RuvB allows RuvC to scan DNA until it finds its consensus sequence, where it cleaves and resolves the cruciform DNA.</text>
</comment>
<gene>
    <name evidence="13" type="primary">ruvC</name>
    <name evidence="15" type="ORF">EV645_7828</name>
</gene>
<keyword evidence="9 13" id="KW-0238">DNA-binding</keyword>
<evidence type="ECO:0000313" key="16">
    <source>
        <dbReference type="Proteomes" id="UP000292027"/>
    </source>
</evidence>
<dbReference type="PROSITE" id="PS01321">
    <property type="entry name" value="RUVC"/>
    <property type="match status" value="1"/>
</dbReference>
<dbReference type="InterPro" id="IPR020563">
    <property type="entry name" value="X-over_junc_endoDNase_Mg_BS"/>
</dbReference>
<dbReference type="Gene3D" id="3.30.420.10">
    <property type="entry name" value="Ribonuclease H-like superfamily/Ribonuclease H"/>
    <property type="match status" value="1"/>
</dbReference>